<organism evidence="1">
    <name type="scientific">Sporolactobacillus sp. Y61</name>
    <dbReference type="NCBI Taxonomy" id="3160863"/>
    <lineage>
        <taxon>Bacteria</taxon>
        <taxon>Bacillati</taxon>
        <taxon>Bacillota</taxon>
        <taxon>Bacilli</taxon>
        <taxon>Bacillales</taxon>
        <taxon>Sporolactobacillaceae</taxon>
        <taxon>Sporolactobacillus</taxon>
    </lineage>
</organism>
<dbReference type="InterPro" id="IPR013078">
    <property type="entry name" value="His_Pase_superF_clade-1"/>
</dbReference>
<dbReference type="AlphaFoldDB" id="A0AAU8IJQ2"/>
<reference evidence="1" key="1">
    <citation type="submission" date="2024-06" db="EMBL/GenBank/DDBJ databases">
        <authorList>
            <person name="Fan A."/>
            <person name="Zhang F.Y."/>
            <person name="Zhang L."/>
        </authorList>
    </citation>
    <scope>NUCLEOTIDE SEQUENCE</scope>
    <source>
        <strain evidence="1">Y61</strain>
    </source>
</reference>
<dbReference type="InterPro" id="IPR029033">
    <property type="entry name" value="His_PPase_superfam"/>
</dbReference>
<evidence type="ECO:0000313" key="1">
    <source>
        <dbReference type="EMBL" id="XCJ18460.1"/>
    </source>
</evidence>
<dbReference type="SUPFAM" id="SSF53254">
    <property type="entry name" value="Phosphoglycerate mutase-like"/>
    <property type="match status" value="1"/>
</dbReference>
<proteinExistence type="predicted"/>
<dbReference type="Pfam" id="PF00300">
    <property type="entry name" value="His_Phos_1"/>
    <property type="match status" value="1"/>
</dbReference>
<dbReference type="RefSeq" id="WP_353949463.1">
    <property type="nucleotide sequence ID" value="NZ_CP159510.1"/>
</dbReference>
<accession>A0AAU8IJQ2</accession>
<name>A0AAU8IJQ2_9BACL</name>
<sequence>MQEAQDRVIGFLNILLRNYRDQTLVISSHGTLLSVMIHYFDSDYGFQNFKLMKHLMPWIVKFVFSNEKCILIESYDVFQSVKHVLWSGN</sequence>
<dbReference type="EMBL" id="CP159510">
    <property type="protein sequence ID" value="XCJ18460.1"/>
    <property type="molecule type" value="Genomic_DNA"/>
</dbReference>
<protein>
    <submittedName>
        <fullName evidence="1">Histidine phosphatase family protein</fullName>
    </submittedName>
</protein>
<gene>
    <name evidence="1" type="ORF">ABNN70_00375</name>
</gene>